<comment type="caution">
    <text evidence="7">The sequence shown here is derived from an EMBL/GenBank/DDBJ whole genome shotgun (WGS) entry which is preliminary data.</text>
</comment>
<keyword evidence="5" id="KW-0694">RNA-binding</keyword>
<dbReference type="RefSeq" id="WP_083653451.1">
    <property type="nucleotide sequence ID" value="NZ_MSTI01000095.1"/>
</dbReference>
<comment type="subunit">
    <text evidence="5">Part of the ribosomal stalk of the 50S ribosomal subunit. The N-terminus interacts with L11 and the large rRNA to form the base of the stalk. The C-terminus forms an elongated spine to which L12 dimers bind in a sequential fashion forming a multimeric L10(L12)X complex.</text>
</comment>
<dbReference type="GO" id="GO:0003735">
    <property type="term" value="F:structural constituent of ribosome"/>
    <property type="evidence" value="ECO:0007669"/>
    <property type="project" value="InterPro"/>
</dbReference>
<dbReference type="PANTHER" id="PTHR11560">
    <property type="entry name" value="39S RIBOSOMAL PROTEIN L10, MITOCHONDRIAL"/>
    <property type="match status" value="1"/>
</dbReference>
<dbReference type="InterPro" id="IPR043141">
    <property type="entry name" value="Ribosomal_uL10-like_sf"/>
</dbReference>
<organism evidence="7 8">
    <name type="scientific">Deinococcus marmoris</name>
    <dbReference type="NCBI Taxonomy" id="249408"/>
    <lineage>
        <taxon>Bacteria</taxon>
        <taxon>Thermotogati</taxon>
        <taxon>Deinococcota</taxon>
        <taxon>Deinococci</taxon>
        <taxon>Deinococcales</taxon>
        <taxon>Deinococcaceae</taxon>
        <taxon>Deinococcus</taxon>
    </lineage>
</organism>
<evidence type="ECO:0000256" key="4">
    <source>
        <dbReference type="ARBA" id="ARBA00035202"/>
    </source>
</evidence>
<dbReference type="InterPro" id="IPR001790">
    <property type="entry name" value="Ribosomal_uL10"/>
</dbReference>
<reference evidence="7 8" key="1">
    <citation type="submission" date="2017-01" db="EMBL/GenBank/DDBJ databases">
        <title>Genome Analysis of Deinococcus marmoris KOPRI26562.</title>
        <authorList>
            <person name="Kim J.H."/>
            <person name="Oh H.-M."/>
        </authorList>
    </citation>
    <scope>NUCLEOTIDE SEQUENCE [LARGE SCALE GENOMIC DNA]</scope>
    <source>
        <strain evidence="7 8">KOPRI26562</strain>
    </source>
</reference>
<sequence>MANPKNVQTLSTLKQSLNDIETFYVVDYQGLSAGQLSKLRRDIREKGGQLIVAKNTLIDRALQEGGRDFSATLKGPSALVLAHSDPAGVAKALADAAKGNDKGIPSVKSGFLEGNKVDASVVNRIASLGSKETLQAELVGVLSAHLSNFVGILEAYKTKLEEGGAGNSAGAGDNAVAEGAAAESAAAGESTDEGAGA</sequence>
<comment type="function">
    <text evidence="5">Forms part of the ribosomal stalk, playing a central role in the interaction of the ribosome with GTP-bound translation factors.</text>
</comment>
<evidence type="ECO:0000256" key="6">
    <source>
        <dbReference type="SAM" id="MobiDB-lite"/>
    </source>
</evidence>
<evidence type="ECO:0000313" key="7">
    <source>
        <dbReference type="EMBL" id="OLV17511.1"/>
    </source>
</evidence>
<dbReference type="InterPro" id="IPR002363">
    <property type="entry name" value="Ribosomal_uL10_CS_bac"/>
</dbReference>
<gene>
    <name evidence="5" type="primary">rplJ</name>
    <name evidence="7" type="ORF">BOO71_0008512</name>
</gene>
<evidence type="ECO:0000256" key="3">
    <source>
        <dbReference type="ARBA" id="ARBA00023274"/>
    </source>
</evidence>
<feature type="region of interest" description="Disordered" evidence="6">
    <location>
        <begin position="163"/>
        <end position="197"/>
    </location>
</feature>
<dbReference type="PROSITE" id="PS01109">
    <property type="entry name" value="RIBOSOMAL_L10"/>
    <property type="match status" value="1"/>
</dbReference>
<evidence type="ECO:0000256" key="2">
    <source>
        <dbReference type="ARBA" id="ARBA00022980"/>
    </source>
</evidence>
<dbReference type="HAMAP" id="MF_00362">
    <property type="entry name" value="Ribosomal_uL10"/>
    <property type="match status" value="1"/>
</dbReference>
<dbReference type="Gene3D" id="3.30.70.1730">
    <property type="match status" value="1"/>
</dbReference>
<dbReference type="InterPro" id="IPR047865">
    <property type="entry name" value="Ribosomal_uL10_bac_type"/>
</dbReference>
<dbReference type="OrthoDB" id="9808307at2"/>
<evidence type="ECO:0000313" key="8">
    <source>
        <dbReference type="Proteomes" id="UP000186607"/>
    </source>
</evidence>
<accession>A0A1U7NX64</accession>
<keyword evidence="2 5" id="KW-0689">Ribosomal protein</keyword>
<dbReference type="GO" id="GO:0015934">
    <property type="term" value="C:large ribosomal subunit"/>
    <property type="evidence" value="ECO:0007669"/>
    <property type="project" value="InterPro"/>
</dbReference>
<dbReference type="GO" id="GO:0070180">
    <property type="term" value="F:large ribosomal subunit rRNA binding"/>
    <property type="evidence" value="ECO:0007669"/>
    <property type="project" value="UniProtKB-UniRule"/>
</dbReference>
<feature type="compositionally biased region" description="Low complexity" evidence="6">
    <location>
        <begin position="170"/>
        <end position="189"/>
    </location>
</feature>
<name>A0A1U7NX64_9DEIO</name>
<comment type="similarity">
    <text evidence="1 5">Belongs to the universal ribosomal protein uL10 family.</text>
</comment>
<dbReference type="NCBIfam" id="NF000955">
    <property type="entry name" value="PRK00099.1-1"/>
    <property type="match status" value="1"/>
</dbReference>
<protein>
    <recommendedName>
        <fullName evidence="4 5">Large ribosomal subunit protein uL10</fullName>
    </recommendedName>
</protein>
<dbReference type="STRING" id="249408.BOO71_0008512"/>
<dbReference type="GO" id="GO:0006412">
    <property type="term" value="P:translation"/>
    <property type="evidence" value="ECO:0007669"/>
    <property type="project" value="UniProtKB-UniRule"/>
</dbReference>
<keyword evidence="5" id="KW-0699">rRNA-binding</keyword>
<dbReference type="Proteomes" id="UP000186607">
    <property type="component" value="Unassembled WGS sequence"/>
</dbReference>
<evidence type="ECO:0000256" key="5">
    <source>
        <dbReference type="HAMAP-Rule" id="MF_00362"/>
    </source>
</evidence>
<dbReference type="EMBL" id="MSTI01000095">
    <property type="protein sequence ID" value="OLV17511.1"/>
    <property type="molecule type" value="Genomic_DNA"/>
</dbReference>
<dbReference type="CDD" id="cd05797">
    <property type="entry name" value="Ribosomal_L10"/>
    <property type="match status" value="1"/>
</dbReference>
<evidence type="ECO:0000256" key="1">
    <source>
        <dbReference type="ARBA" id="ARBA00008889"/>
    </source>
</evidence>
<dbReference type="AlphaFoldDB" id="A0A1U7NX64"/>
<dbReference type="Pfam" id="PF00466">
    <property type="entry name" value="Ribosomal_L10"/>
    <property type="match status" value="1"/>
</dbReference>
<proteinExistence type="inferred from homology"/>
<keyword evidence="3 5" id="KW-0687">Ribonucleoprotein</keyword>
<dbReference type="eggNOG" id="COG0244">
    <property type="taxonomic scope" value="Bacteria"/>
</dbReference>
<keyword evidence="8" id="KW-1185">Reference proteome</keyword>
<dbReference type="InterPro" id="IPR022973">
    <property type="entry name" value="Ribosomal_uL10_bac"/>
</dbReference>
<dbReference type="SUPFAM" id="SSF160369">
    <property type="entry name" value="Ribosomal protein L10-like"/>
    <property type="match status" value="1"/>
</dbReference>